<evidence type="ECO:0000256" key="1">
    <source>
        <dbReference type="SAM" id="MobiDB-lite"/>
    </source>
</evidence>
<name>A0AAV1S275_9ROSI</name>
<dbReference type="EMBL" id="CAWUPB010001166">
    <property type="protein sequence ID" value="CAK7345246.1"/>
    <property type="molecule type" value="Genomic_DNA"/>
</dbReference>
<feature type="region of interest" description="Disordered" evidence="1">
    <location>
        <begin position="32"/>
        <end position="61"/>
    </location>
</feature>
<feature type="compositionally biased region" description="Low complexity" evidence="1">
    <location>
        <begin position="51"/>
        <end position="61"/>
    </location>
</feature>
<comment type="caution">
    <text evidence="2">The sequence shown here is derived from an EMBL/GenBank/DDBJ whole genome shotgun (WGS) entry which is preliminary data.</text>
</comment>
<evidence type="ECO:0000313" key="2">
    <source>
        <dbReference type="EMBL" id="CAK7345246.1"/>
    </source>
</evidence>
<proteinExistence type="predicted"/>
<sequence>MKMITWNWEKQEDDYNVFLSLKKIRNQSKSMNKFITPPATPAPHTDLSPHSSSSSTTKEDE</sequence>
<dbReference type="AlphaFoldDB" id="A0AAV1S275"/>
<dbReference type="Proteomes" id="UP001314170">
    <property type="component" value="Unassembled WGS sequence"/>
</dbReference>
<reference evidence="2 3" key="1">
    <citation type="submission" date="2024-01" db="EMBL/GenBank/DDBJ databases">
        <authorList>
            <person name="Waweru B."/>
        </authorList>
    </citation>
    <scope>NUCLEOTIDE SEQUENCE [LARGE SCALE GENOMIC DNA]</scope>
</reference>
<accession>A0AAV1S275</accession>
<organism evidence="2 3">
    <name type="scientific">Dovyalis caffra</name>
    <dbReference type="NCBI Taxonomy" id="77055"/>
    <lineage>
        <taxon>Eukaryota</taxon>
        <taxon>Viridiplantae</taxon>
        <taxon>Streptophyta</taxon>
        <taxon>Embryophyta</taxon>
        <taxon>Tracheophyta</taxon>
        <taxon>Spermatophyta</taxon>
        <taxon>Magnoliopsida</taxon>
        <taxon>eudicotyledons</taxon>
        <taxon>Gunneridae</taxon>
        <taxon>Pentapetalae</taxon>
        <taxon>rosids</taxon>
        <taxon>fabids</taxon>
        <taxon>Malpighiales</taxon>
        <taxon>Salicaceae</taxon>
        <taxon>Flacourtieae</taxon>
        <taxon>Dovyalis</taxon>
    </lineage>
</organism>
<protein>
    <submittedName>
        <fullName evidence="2">Uncharacterized protein</fullName>
    </submittedName>
</protein>
<keyword evidence="3" id="KW-1185">Reference proteome</keyword>
<evidence type="ECO:0000313" key="3">
    <source>
        <dbReference type="Proteomes" id="UP001314170"/>
    </source>
</evidence>
<feature type="non-terminal residue" evidence="2">
    <location>
        <position position="61"/>
    </location>
</feature>
<gene>
    <name evidence="2" type="ORF">DCAF_LOCUS18167</name>
</gene>